<dbReference type="AlphaFoldDB" id="A0AAN0MD70"/>
<dbReference type="PROSITE" id="PS00083">
    <property type="entry name" value="INTRADIOL_DIOXYGENAS"/>
    <property type="match status" value="1"/>
</dbReference>
<dbReference type="InterPro" id="IPR012786">
    <property type="entry name" value="Protocat_dOase_a"/>
</dbReference>
<proteinExistence type="inferred from homology"/>
<dbReference type="SUPFAM" id="SSF49482">
    <property type="entry name" value="Aromatic compound dioxygenase"/>
    <property type="match status" value="1"/>
</dbReference>
<keyword evidence="3 5" id="KW-0560">Oxidoreductase</keyword>
<dbReference type="EC" id="1.13.11.3" evidence="5"/>
<dbReference type="InterPro" id="IPR000627">
    <property type="entry name" value="Intradiol_dOase_C"/>
</dbReference>
<dbReference type="GO" id="GO:0018578">
    <property type="term" value="F:protocatechuate 3,4-dioxygenase activity"/>
    <property type="evidence" value="ECO:0007669"/>
    <property type="project" value="UniProtKB-EC"/>
</dbReference>
<name>A0AAN0MD70_9RHOB</name>
<dbReference type="EMBL" id="CP151767">
    <property type="protein sequence ID" value="WZU68908.1"/>
    <property type="molecule type" value="Genomic_DNA"/>
</dbReference>
<dbReference type="Pfam" id="PF00775">
    <property type="entry name" value="Dioxygenase_C"/>
    <property type="match status" value="1"/>
</dbReference>
<dbReference type="RefSeq" id="WP_342078201.1">
    <property type="nucleotide sequence ID" value="NZ_CP151767.2"/>
</dbReference>
<dbReference type="CDD" id="cd03463">
    <property type="entry name" value="3_4-PCD_alpha"/>
    <property type="match status" value="1"/>
</dbReference>
<keyword evidence="6" id="KW-1185">Reference proteome</keyword>
<protein>
    <submittedName>
        <fullName evidence="5">Protocatechuate 3,4-dioxygenase subunit alpha</fullName>
        <ecNumber evidence="5">1.13.11.3</ecNumber>
    </submittedName>
</protein>
<reference evidence="6" key="1">
    <citation type="submission" date="2024-04" db="EMBL/GenBank/DDBJ databases">
        <title>Phylogenomic analyses of a clade within the roseobacter group suggest taxonomic reassignments of species of the genera Aestuariivita, Citreicella, Loktanella, Nautella, Pelagibaca, Ruegeria, Thalassobius, Thiobacimonas and Tropicibacter, and the proposal o.</title>
        <authorList>
            <person name="Jeon C.O."/>
        </authorList>
    </citation>
    <scope>NUCLEOTIDE SEQUENCE [LARGE SCALE GENOMIC DNA]</scope>
    <source>
        <strain evidence="6">SS1-5</strain>
    </source>
</reference>
<gene>
    <name evidence="5" type="primary">pcaG</name>
    <name evidence="5" type="ORF">AABB31_08620</name>
</gene>
<comment type="similarity">
    <text evidence="1">Belongs to the intradiol ring-cleavage dioxygenase family.</text>
</comment>
<accession>A0AAN0MD70</accession>
<evidence type="ECO:0000313" key="5">
    <source>
        <dbReference type="EMBL" id="WZU68908.1"/>
    </source>
</evidence>
<dbReference type="InterPro" id="IPR050770">
    <property type="entry name" value="Intradiol_RC_Dioxygenase"/>
</dbReference>
<dbReference type="PANTHER" id="PTHR33711:SF9">
    <property type="entry name" value="PROTOCATECHUATE 3,4-DIOXYGENASE ALPHA CHAIN"/>
    <property type="match status" value="1"/>
</dbReference>
<evidence type="ECO:0000256" key="3">
    <source>
        <dbReference type="ARBA" id="ARBA00023002"/>
    </source>
</evidence>
<dbReference type="KEGG" id="yrh:AABB31_08620"/>
<evidence type="ECO:0000259" key="4">
    <source>
        <dbReference type="PROSITE" id="PS00083"/>
    </source>
</evidence>
<evidence type="ECO:0000313" key="6">
    <source>
        <dbReference type="Proteomes" id="UP001470809"/>
    </source>
</evidence>
<sequence length="200" mass="21719">MDQHKETPSQTAGPYLHIGCLPKVVGIQRPDANLGSTVRRGSISGPPITVEGVITDGTGALVTDAMVELWQADATGLYPSDLETRGKADPNFLGWARSGCDPDSGLFQFETIKPGARPLPDGTQNAPHITFWIVARGINIGLHTRMYFPQDQTAHQRDPLLGQLVDPDRRGTLICKKTGDHAYRFDICLQGAAETVFLDI</sequence>
<dbReference type="NCBIfam" id="TIGR02423">
    <property type="entry name" value="protocat_alph"/>
    <property type="match status" value="1"/>
</dbReference>
<reference evidence="5 6" key="2">
    <citation type="submission" date="2024-08" db="EMBL/GenBank/DDBJ databases">
        <title>Phylogenomic analyses of a clade within the roseobacter group suggest taxonomic reassignments of species of the genera Aestuariivita, Citreicella, Loktanella, Nautella, Pelagibaca, Ruegeria, Thalassobius, Thiobacimonas and Tropicibacter, and the proposal o.</title>
        <authorList>
            <person name="Jeon C.O."/>
        </authorList>
    </citation>
    <scope>NUCLEOTIDE SEQUENCE [LARGE SCALE GENOMIC DNA]</scope>
    <source>
        <strain evidence="5 6">SS1-5</strain>
    </source>
</reference>
<feature type="domain" description="Intradiol ring-cleavage dioxygenases" evidence="4">
    <location>
        <begin position="50"/>
        <end position="78"/>
    </location>
</feature>
<keyword evidence="2" id="KW-0223">Dioxygenase</keyword>
<dbReference type="Proteomes" id="UP001470809">
    <property type="component" value="Chromosome"/>
</dbReference>
<dbReference type="Gene3D" id="2.60.130.10">
    <property type="entry name" value="Aromatic compound dioxygenase"/>
    <property type="match status" value="1"/>
</dbReference>
<evidence type="ECO:0000256" key="2">
    <source>
        <dbReference type="ARBA" id="ARBA00022964"/>
    </source>
</evidence>
<dbReference type="PANTHER" id="PTHR33711">
    <property type="entry name" value="DIOXYGENASE, PUTATIVE (AFU_ORTHOLOGUE AFUA_2G02910)-RELATED"/>
    <property type="match status" value="1"/>
</dbReference>
<evidence type="ECO:0000256" key="1">
    <source>
        <dbReference type="ARBA" id="ARBA00007825"/>
    </source>
</evidence>
<dbReference type="InterPro" id="IPR015889">
    <property type="entry name" value="Intradiol_dOase_core"/>
</dbReference>
<dbReference type="GO" id="GO:0008199">
    <property type="term" value="F:ferric iron binding"/>
    <property type="evidence" value="ECO:0007669"/>
    <property type="project" value="InterPro"/>
</dbReference>
<organism evidence="5 6">
    <name type="scientific">Yoonia rhodophyticola</name>
    <dbReference type="NCBI Taxonomy" id="3137370"/>
    <lineage>
        <taxon>Bacteria</taxon>
        <taxon>Pseudomonadati</taxon>
        <taxon>Pseudomonadota</taxon>
        <taxon>Alphaproteobacteria</taxon>
        <taxon>Rhodobacterales</taxon>
        <taxon>Paracoccaceae</taxon>
        <taxon>Yoonia</taxon>
    </lineage>
</organism>